<dbReference type="Gene3D" id="3.20.20.70">
    <property type="entry name" value="Aldolase class I"/>
    <property type="match status" value="1"/>
</dbReference>
<keyword evidence="3" id="KW-0288">FMN</keyword>
<name>A0A1I6INJ1_9GAMM</name>
<proteinExistence type="inferred from homology"/>
<dbReference type="InterPro" id="IPR013785">
    <property type="entry name" value="Aldolase_TIM"/>
</dbReference>
<keyword evidence="7" id="KW-1185">Reference proteome</keyword>
<evidence type="ECO:0000313" key="7">
    <source>
        <dbReference type="Proteomes" id="UP000198644"/>
    </source>
</evidence>
<dbReference type="PANTHER" id="PTHR42747:SF4">
    <property type="entry name" value="BLR1330 PROTEIN"/>
    <property type="match status" value="1"/>
</dbReference>
<evidence type="ECO:0000313" key="6">
    <source>
        <dbReference type="EMBL" id="SFR68286.1"/>
    </source>
</evidence>
<comment type="similarity">
    <text evidence="1">Belongs to the nitronate monooxygenase family. NMO class I subfamily.</text>
</comment>
<dbReference type="RefSeq" id="WP_092012995.1">
    <property type="nucleotide sequence ID" value="NZ_FOYW01000001.1"/>
</dbReference>
<dbReference type="EMBL" id="FOYW01000001">
    <property type="protein sequence ID" value="SFR68286.1"/>
    <property type="molecule type" value="Genomic_DNA"/>
</dbReference>
<evidence type="ECO:0000256" key="3">
    <source>
        <dbReference type="ARBA" id="ARBA00022643"/>
    </source>
</evidence>
<gene>
    <name evidence="6" type="ORF">SAMN05216203_2525</name>
</gene>
<dbReference type="FunFam" id="3.20.20.70:FF:000210">
    <property type="entry name" value="2-nitropropane dioxygenase"/>
    <property type="match status" value="1"/>
</dbReference>
<dbReference type="CDD" id="cd04730">
    <property type="entry name" value="NPD_like"/>
    <property type="match status" value="1"/>
</dbReference>
<organism evidence="6 7">
    <name type="scientific">Marinobacter daqiaonensis</name>
    <dbReference type="NCBI Taxonomy" id="650891"/>
    <lineage>
        <taxon>Bacteria</taxon>
        <taxon>Pseudomonadati</taxon>
        <taxon>Pseudomonadota</taxon>
        <taxon>Gammaproteobacteria</taxon>
        <taxon>Pseudomonadales</taxon>
        <taxon>Marinobacteraceae</taxon>
        <taxon>Marinobacter</taxon>
    </lineage>
</organism>
<evidence type="ECO:0000256" key="4">
    <source>
        <dbReference type="ARBA" id="ARBA00023002"/>
    </source>
</evidence>
<keyword evidence="2" id="KW-0285">Flavoprotein</keyword>
<sequence length="312" mass="33332">MPIPADLEVRLSIPAIAAPMFLTSGPDLVVETCLNGVIGTFPALNQRTTEGFEEWLLDIKARLYGQAAAPYGVNLIVHKSNPRLEADLEQVVKHKVPLVITSLGAVPEVVKAVHSYGGLVFHDVVNRRHAEKAAEAGVDGIIAVSAGAGGHAGTVSPFALVQEIRQVFDGTIVLAGAISTGEQIAAARLMGADLAYLGTRFLATREAMVQPEYKTMVRQSLASDIVYTPKISGVNANFLKPSIEAQGLDLSSMEEHRGLNMENEVKAWKTVWSAGHGVGAITDEPPAAELCRRLVDEYQAAMKQACADPFAR</sequence>
<dbReference type="Proteomes" id="UP000198644">
    <property type="component" value="Unassembled WGS sequence"/>
</dbReference>
<evidence type="ECO:0000256" key="5">
    <source>
        <dbReference type="ARBA" id="ARBA00023033"/>
    </source>
</evidence>
<dbReference type="STRING" id="650891.SAMN05216203_2525"/>
<reference evidence="6 7" key="1">
    <citation type="submission" date="2016-10" db="EMBL/GenBank/DDBJ databases">
        <authorList>
            <person name="de Groot N.N."/>
        </authorList>
    </citation>
    <scope>NUCLEOTIDE SEQUENCE [LARGE SCALE GENOMIC DNA]</scope>
    <source>
        <strain evidence="6 7">CGMCC 1.9167</strain>
    </source>
</reference>
<keyword evidence="5 6" id="KW-0503">Monooxygenase</keyword>
<protein>
    <submittedName>
        <fullName evidence="6">Nitronate monooxygenase</fullName>
    </submittedName>
</protein>
<dbReference type="InterPro" id="IPR004136">
    <property type="entry name" value="NMO"/>
</dbReference>
<dbReference type="PANTHER" id="PTHR42747">
    <property type="entry name" value="NITRONATE MONOOXYGENASE-RELATED"/>
    <property type="match status" value="1"/>
</dbReference>
<dbReference type="AlphaFoldDB" id="A0A1I6INJ1"/>
<dbReference type="OrthoDB" id="9778912at2"/>
<evidence type="ECO:0000256" key="2">
    <source>
        <dbReference type="ARBA" id="ARBA00022630"/>
    </source>
</evidence>
<keyword evidence="4" id="KW-0560">Oxidoreductase</keyword>
<accession>A0A1I6INJ1</accession>
<dbReference type="Pfam" id="PF03060">
    <property type="entry name" value="NMO"/>
    <property type="match status" value="1"/>
</dbReference>
<dbReference type="GO" id="GO:0018580">
    <property type="term" value="F:nitronate monooxygenase activity"/>
    <property type="evidence" value="ECO:0007669"/>
    <property type="project" value="InterPro"/>
</dbReference>
<dbReference type="SUPFAM" id="SSF51412">
    <property type="entry name" value="Inosine monophosphate dehydrogenase (IMPDH)"/>
    <property type="match status" value="1"/>
</dbReference>
<evidence type="ECO:0000256" key="1">
    <source>
        <dbReference type="ARBA" id="ARBA00009881"/>
    </source>
</evidence>